<dbReference type="InterPro" id="IPR036364">
    <property type="entry name" value="SEA_dom_sf"/>
</dbReference>
<dbReference type="InterPro" id="IPR000082">
    <property type="entry name" value="SEA_dom"/>
</dbReference>
<evidence type="ECO:0000259" key="2">
    <source>
        <dbReference type="PROSITE" id="PS50024"/>
    </source>
</evidence>
<organism evidence="3 4">
    <name type="scientific">Clupea harengus</name>
    <name type="common">Atlantic herring</name>
    <dbReference type="NCBI Taxonomy" id="7950"/>
    <lineage>
        <taxon>Eukaryota</taxon>
        <taxon>Metazoa</taxon>
        <taxon>Chordata</taxon>
        <taxon>Craniata</taxon>
        <taxon>Vertebrata</taxon>
        <taxon>Euteleostomi</taxon>
        <taxon>Actinopterygii</taxon>
        <taxon>Neopterygii</taxon>
        <taxon>Teleostei</taxon>
        <taxon>Clupei</taxon>
        <taxon>Clupeiformes</taxon>
        <taxon>Clupeoidei</taxon>
        <taxon>Clupeidae</taxon>
        <taxon>Clupea</taxon>
    </lineage>
</organism>
<dbReference type="AlphaFoldDB" id="A0A6P8GTT1"/>
<protein>
    <submittedName>
        <fullName evidence="4">Mucin-1</fullName>
    </submittedName>
</protein>
<dbReference type="RefSeq" id="XP_031442564.1">
    <property type="nucleotide sequence ID" value="XM_031586704.1"/>
</dbReference>
<reference evidence="4" key="1">
    <citation type="submission" date="2025-08" db="UniProtKB">
        <authorList>
            <consortium name="RefSeq"/>
        </authorList>
    </citation>
    <scope>IDENTIFICATION</scope>
</reference>
<gene>
    <name evidence="4" type="primary">si:dkeyp-92c9.4</name>
</gene>
<name>A0A6P8GTT1_CLUHA</name>
<evidence type="ECO:0000256" key="1">
    <source>
        <dbReference type="SAM" id="SignalP"/>
    </source>
</evidence>
<feature type="signal peptide" evidence="1">
    <location>
        <begin position="1"/>
        <end position="27"/>
    </location>
</feature>
<dbReference type="GeneID" id="116225095"/>
<dbReference type="Gene3D" id="3.30.70.960">
    <property type="entry name" value="SEA domain"/>
    <property type="match status" value="1"/>
</dbReference>
<dbReference type="KEGG" id="char:116225095"/>
<sequence>MAQPMSQWSRVILFGCLLCVGTFQVSGAQQSVKSTAFSFYMEITNRPFEDSLLDPSSDYYKSLESEVEDLMDKVFKCSSCGTSYTYAGATDMTFKGGSSSVIVKTKLLFNTLIINSLVVEFLFIDKIIADPPKALKVNLEYTKENEPMPVPATV</sequence>
<dbReference type="SUPFAM" id="SSF82671">
    <property type="entry name" value="SEA domain"/>
    <property type="match status" value="1"/>
</dbReference>
<keyword evidence="1" id="KW-0732">Signal</keyword>
<feature type="domain" description="SEA" evidence="2">
    <location>
        <begin position="33"/>
        <end position="149"/>
    </location>
</feature>
<keyword evidence="3" id="KW-1185">Reference proteome</keyword>
<evidence type="ECO:0000313" key="3">
    <source>
        <dbReference type="Proteomes" id="UP000515152"/>
    </source>
</evidence>
<dbReference type="Pfam" id="PF01390">
    <property type="entry name" value="SEA"/>
    <property type="match status" value="1"/>
</dbReference>
<evidence type="ECO:0000313" key="4">
    <source>
        <dbReference type="RefSeq" id="XP_031442564.1"/>
    </source>
</evidence>
<dbReference type="Proteomes" id="UP000515152">
    <property type="component" value="Chromosome 19"/>
</dbReference>
<feature type="chain" id="PRO_5027747693" evidence="1">
    <location>
        <begin position="28"/>
        <end position="154"/>
    </location>
</feature>
<dbReference type="OrthoDB" id="9909831at2759"/>
<dbReference type="PROSITE" id="PS50024">
    <property type="entry name" value="SEA"/>
    <property type="match status" value="1"/>
</dbReference>
<proteinExistence type="predicted"/>
<accession>A0A6P8GTT1</accession>